<dbReference type="Pfam" id="PF04909">
    <property type="entry name" value="Amidohydro_2"/>
    <property type="match status" value="1"/>
</dbReference>
<dbReference type="SUPFAM" id="SSF51556">
    <property type="entry name" value="Metallo-dependent hydrolases"/>
    <property type="match status" value="1"/>
</dbReference>
<organism evidence="3 4">
    <name type="scientific">Symmachiella macrocystis</name>
    <dbReference type="NCBI Taxonomy" id="2527985"/>
    <lineage>
        <taxon>Bacteria</taxon>
        <taxon>Pseudomonadati</taxon>
        <taxon>Planctomycetota</taxon>
        <taxon>Planctomycetia</taxon>
        <taxon>Planctomycetales</taxon>
        <taxon>Planctomycetaceae</taxon>
        <taxon>Symmachiella</taxon>
    </lineage>
</organism>
<keyword evidence="3" id="KW-0378">Hydrolase</keyword>
<dbReference type="PANTHER" id="PTHR21240">
    <property type="entry name" value="2-AMINO-3-CARBOXYLMUCONATE-6-SEMIALDEHYDE DECARBOXYLASE"/>
    <property type="match status" value="1"/>
</dbReference>
<dbReference type="GO" id="GO:0019748">
    <property type="term" value="P:secondary metabolic process"/>
    <property type="evidence" value="ECO:0007669"/>
    <property type="project" value="TreeGrafter"/>
</dbReference>
<protein>
    <submittedName>
        <fullName evidence="3">Amidohydrolase</fullName>
    </submittedName>
</protein>
<proteinExistence type="predicted"/>
<dbReference type="InterPro" id="IPR032466">
    <property type="entry name" value="Metal_Hydrolase"/>
</dbReference>
<reference evidence="3 4" key="1">
    <citation type="submission" date="2019-02" db="EMBL/GenBank/DDBJ databases">
        <title>Deep-cultivation of Planctomycetes and their phenomic and genomic characterization uncovers novel biology.</title>
        <authorList>
            <person name="Wiegand S."/>
            <person name="Jogler M."/>
            <person name="Boedeker C."/>
            <person name="Pinto D."/>
            <person name="Vollmers J."/>
            <person name="Rivas-Marin E."/>
            <person name="Kohn T."/>
            <person name="Peeters S.H."/>
            <person name="Heuer A."/>
            <person name="Rast P."/>
            <person name="Oberbeckmann S."/>
            <person name="Bunk B."/>
            <person name="Jeske O."/>
            <person name="Meyerdierks A."/>
            <person name="Storesund J.E."/>
            <person name="Kallscheuer N."/>
            <person name="Luecker S."/>
            <person name="Lage O.M."/>
            <person name="Pohl T."/>
            <person name="Merkel B.J."/>
            <person name="Hornburger P."/>
            <person name="Mueller R.-W."/>
            <person name="Bruemmer F."/>
            <person name="Labrenz M."/>
            <person name="Spormann A.M."/>
            <person name="Op Den Camp H."/>
            <person name="Overmann J."/>
            <person name="Amann R."/>
            <person name="Jetten M.S.M."/>
            <person name="Mascher T."/>
            <person name="Medema M.H."/>
            <person name="Devos D.P."/>
            <person name="Kaster A.-K."/>
            <person name="Ovreas L."/>
            <person name="Rohde M."/>
            <person name="Galperin M.Y."/>
            <person name="Jogler C."/>
        </authorList>
    </citation>
    <scope>NUCLEOTIDE SEQUENCE [LARGE SCALE GENOMIC DNA]</scope>
    <source>
        <strain evidence="3 4">CA54</strain>
    </source>
</reference>
<dbReference type="InterPro" id="IPR032465">
    <property type="entry name" value="ACMSD"/>
</dbReference>
<sequence length="385" mass="44144">MRHALLVIGIIVFAQSLLPAEEPKTESKTKRLYLDEFRPKSQLKASQHTLKQAKFPCVNVHTHPGKLSETELDEMVAAMDASNIAVSVSLDGKMGSKLTEQLELYRRRHPGRFVIFVRMDYRGDGKKDQPETWAVNQPGFGLRMADGLSDAVKRGASGLKLTKMLGLYLRGPDGKLLKVDDPQFDPVWQRAGELGVPVLWHASDPIAFFQKTDEYNERWEELYRHPEWSFYGEEFPAHQDIIDARNRVIARHPKTTFICAHMADIPEDLAKLGTYLDRYPNMMVEIAARVAELGRQPYTARKFFLKYSDRILFGTDGVPPVSELIPHWRFLETWDEDFPYEDNPFPPQGFWNIYGLGLPDDVLRKVYYENALRIIPGLKVPGVKK</sequence>
<dbReference type="OrthoDB" id="8673173at2"/>
<dbReference type="PANTHER" id="PTHR21240:SF28">
    <property type="entry name" value="ISO-OROTATE DECARBOXYLASE (EUROFUNG)"/>
    <property type="match status" value="1"/>
</dbReference>
<dbReference type="EMBL" id="SJPP01000001">
    <property type="protein sequence ID" value="TWU13148.1"/>
    <property type="molecule type" value="Genomic_DNA"/>
</dbReference>
<feature type="domain" description="Amidohydrolase-related" evidence="2">
    <location>
        <begin position="149"/>
        <end position="374"/>
    </location>
</feature>
<accession>A0A5C6BM63</accession>
<evidence type="ECO:0000256" key="1">
    <source>
        <dbReference type="ARBA" id="ARBA00023239"/>
    </source>
</evidence>
<dbReference type="Proteomes" id="UP000320735">
    <property type="component" value="Unassembled WGS sequence"/>
</dbReference>
<dbReference type="InterPro" id="IPR006680">
    <property type="entry name" value="Amidohydro-rel"/>
</dbReference>
<evidence type="ECO:0000259" key="2">
    <source>
        <dbReference type="Pfam" id="PF04909"/>
    </source>
</evidence>
<evidence type="ECO:0000313" key="4">
    <source>
        <dbReference type="Proteomes" id="UP000320735"/>
    </source>
</evidence>
<name>A0A5C6BM63_9PLAN</name>
<comment type="caution">
    <text evidence="3">The sequence shown here is derived from an EMBL/GenBank/DDBJ whole genome shotgun (WGS) entry which is preliminary data.</text>
</comment>
<keyword evidence="1" id="KW-0456">Lyase</keyword>
<dbReference type="GO" id="GO:0016787">
    <property type="term" value="F:hydrolase activity"/>
    <property type="evidence" value="ECO:0007669"/>
    <property type="project" value="UniProtKB-KW"/>
</dbReference>
<dbReference type="GO" id="GO:0005737">
    <property type="term" value="C:cytoplasm"/>
    <property type="evidence" value="ECO:0007669"/>
    <property type="project" value="TreeGrafter"/>
</dbReference>
<dbReference type="Gene3D" id="3.20.20.140">
    <property type="entry name" value="Metal-dependent hydrolases"/>
    <property type="match status" value="1"/>
</dbReference>
<dbReference type="AlphaFoldDB" id="A0A5C6BM63"/>
<evidence type="ECO:0000313" key="3">
    <source>
        <dbReference type="EMBL" id="TWU13148.1"/>
    </source>
</evidence>
<gene>
    <name evidence="3" type="ORF">CA54_19740</name>
</gene>
<dbReference type="RefSeq" id="WP_146370517.1">
    <property type="nucleotide sequence ID" value="NZ_SJPP01000001.1"/>
</dbReference>
<keyword evidence="4" id="KW-1185">Reference proteome</keyword>
<dbReference type="GO" id="GO:0016831">
    <property type="term" value="F:carboxy-lyase activity"/>
    <property type="evidence" value="ECO:0007669"/>
    <property type="project" value="InterPro"/>
</dbReference>